<dbReference type="AlphaFoldDB" id="A0A6G1JKH5"/>
<evidence type="ECO:0000313" key="2">
    <source>
        <dbReference type="Proteomes" id="UP000799291"/>
    </source>
</evidence>
<proteinExistence type="predicted"/>
<sequence>MIWAKYQIPRFDFNYIPDRTYFKYGRHLPSNAVQAPGPDYQATLSSRASHHTELSPQSTVTQSCGSHDLWLSYYAQLSDVYADLDVYNKQLIVKRNGADLALAQDGNTIFYLKTQCIKTDKWNPPFATDRLNGPWVPLFGPFWPIGQVSAAIKHDLLGLGQESPELLAAYSQFPDNEELRAIKRYTVPLGSERYAPVRGFNVPILEYYPGFDVTRIEFGEGLCGLKEFLEKSESGPADRRSDIRIVEYGHRKLSDVHFEIIAEHNPAFVDAVKHTRLYEPPEFAAVTRESANDRTNDEGLGLYPDSELGDILLS</sequence>
<reference evidence="1" key="1">
    <citation type="journal article" date="2020" name="Stud. Mycol.">
        <title>101 Dothideomycetes genomes: a test case for predicting lifestyles and emergence of pathogens.</title>
        <authorList>
            <person name="Haridas S."/>
            <person name="Albert R."/>
            <person name="Binder M."/>
            <person name="Bloem J."/>
            <person name="Labutti K."/>
            <person name="Salamov A."/>
            <person name="Andreopoulos B."/>
            <person name="Baker S."/>
            <person name="Barry K."/>
            <person name="Bills G."/>
            <person name="Bluhm B."/>
            <person name="Cannon C."/>
            <person name="Castanera R."/>
            <person name="Culley D."/>
            <person name="Daum C."/>
            <person name="Ezra D."/>
            <person name="Gonzalez J."/>
            <person name="Henrissat B."/>
            <person name="Kuo A."/>
            <person name="Liang C."/>
            <person name="Lipzen A."/>
            <person name="Lutzoni F."/>
            <person name="Magnuson J."/>
            <person name="Mondo S."/>
            <person name="Nolan M."/>
            <person name="Ohm R."/>
            <person name="Pangilinan J."/>
            <person name="Park H.-J."/>
            <person name="Ramirez L."/>
            <person name="Alfaro M."/>
            <person name="Sun H."/>
            <person name="Tritt A."/>
            <person name="Yoshinaga Y."/>
            <person name="Zwiers L.-H."/>
            <person name="Turgeon B."/>
            <person name="Goodwin S."/>
            <person name="Spatafora J."/>
            <person name="Crous P."/>
            <person name="Grigoriev I."/>
        </authorList>
    </citation>
    <scope>NUCLEOTIDE SEQUENCE</scope>
    <source>
        <strain evidence="1">CBS 122367</strain>
    </source>
</reference>
<name>A0A6G1JKH5_9PLEO</name>
<gene>
    <name evidence="1" type="ORF">K458DRAFT_455348</name>
</gene>
<evidence type="ECO:0000313" key="1">
    <source>
        <dbReference type="EMBL" id="KAF2691062.1"/>
    </source>
</evidence>
<organism evidence="1 2">
    <name type="scientific">Lentithecium fluviatile CBS 122367</name>
    <dbReference type="NCBI Taxonomy" id="1168545"/>
    <lineage>
        <taxon>Eukaryota</taxon>
        <taxon>Fungi</taxon>
        <taxon>Dikarya</taxon>
        <taxon>Ascomycota</taxon>
        <taxon>Pezizomycotina</taxon>
        <taxon>Dothideomycetes</taxon>
        <taxon>Pleosporomycetidae</taxon>
        <taxon>Pleosporales</taxon>
        <taxon>Massarineae</taxon>
        <taxon>Lentitheciaceae</taxon>
        <taxon>Lentithecium</taxon>
    </lineage>
</organism>
<protein>
    <submittedName>
        <fullName evidence="1">Uncharacterized protein</fullName>
    </submittedName>
</protein>
<dbReference type="Proteomes" id="UP000799291">
    <property type="component" value="Unassembled WGS sequence"/>
</dbReference>
<dbReference type="EMBL" id="MU005570">
    <property type="protein sequence ID" value="KAF2691062.1"/>
    <property type="molecule type" value="Genomic_DNA"/>
</dbReference>
<accession>A0A6G1JKH5</accession>
<keyword evidence="2" id="KW-1185">Reference proteome</keyword>